<evidence type="ECO:0000313" key="1">
    <source>
        <dbReference type="EMBL" id="EUA06705.1"/>
    </source>
</evidence>
<dbReference type="AlphaFoldDB" id="X7YJZ5"/>
<reference evidence="1" key="1">
    <citation type="submission" date="2014-01" db="EMBL/GenBank/DDBJ databases">
        <authorList>
            <person name="Brown-Elliot B."/>
            <person name="Wallace R."/>
            <person name="Lenaerts A."/>
            <person name="Ordway D."/>
            <person name="DeGroote M.A."/>
            <person name="Parker T."/>
            <person name="Sizemore C."/>
            <person name="Tallon L.J."/>
            <person name="Sadzewicz L.K."/>
            <person name="Sengamalay N."/>
            <person name="Fraser C.M."/>
            <person name="Hine E."/>
            <person name="Shefchek K.A."/>
            <person name="Das S.P."/>
            <person name="Tettelin H."/>
        </authorList>
    </citation>
    <scope>NUCLEOTIDE SEQUENCE [LARGE SCALE GENOMIC DNA]</scope>
    <source>
        <strain evidence="1">4042</strain>
    </source>
</reference>
<organism evidence="1">
    <name type="scientific">Mycobacterium xenopi 4042</name>
    <dbReference type="NCBI Taxonomy" id="1299334"/>
    <lineage>
        <taxon>Bacteria</taxon>
        <taxon>Bacillati</taxon>
        <taxon>Actinomycetota</taxon>
        <taxon>Actinomycetes</taxon>
        <taxon>Mycobacteriales</taxon>
        <taxon>Mycobacteriaceae</taxon>
        <taxon>Mycobacterium</taxon>
    </lineage>
</organism>
<gene>
    <name evidence="1" type="ORF">I553_0255</name>
</gene>
<dbReference type="EMBL" id="JAOB01000093">
    <property type="protein sequence ID" value="EUA06705.1"/>
    <property type="molecule type" value="Genomic_DNA"/>
</dbReference>
<proteinExistence type="predicted"/>
<comment type="caution">
    <text evidence="1">The sequence shown here is derived from an EMBL/GenBank/DDBJ whole genome shotgun (WGS) entry which is preliminary data.</text>
</comment>
<name>X7YJZ5_MYCXE</name>
<protein>
    <submittedName>
        <fullName evidence="1">TobH domain protein</fullName>
    </submittedName>
</protein>
<accession>X7YJZ5</accession>
<dbReference type="PATRIC" id="fig|1299334.3.peg.9844"/>
<sequence length="61" mass="6027">MNAIGATIDIDDTEGLIAADRDGLLRAASMAGAQVRATAAASDEGALDSIRGATVPAPWSG</sequence>